<dbReference type="Proteomes" id="UP000634136">
    <property type="component" value="Unassembled WGS sequence"/>
</dbReference>
<dbReference type="Pfam" id="PF01569">
    <property type="entry name" value="PAP2"/>
    <property type="match status" value="1"/>
</dbReference>
<evidence type="ECO:0000259" key="8">
    <source>
        <dbReference type="SMART" id="SM00014"/>
    </source>
</evidence>
<dbReference type="InterPro" id="IPR036938">
    <property type="entry name" value="PAP2/HPO_sf"/>
</dbReference>
<keyword evidence="3 7" id="KW-0812">Transmembrane</keyword>
<feature type="transmembrane region" description="Helical" evidence="7">
    <location>
        <begin position="205"/>
        <end position="221"/>
    </location>
</feature>
<keyword evidence="6 7" id="KW-0472">Membrane</keyword>
<name>A0A834TF25_9FABA</name>
<dbReference type="EMBL" id="JAAIUW010000008">
    <property type="protein sequence ID" value="KAF7819917.1"/>
    <property type="molecule type" value="Genomic_DNA"/>
</dbReference>
<feature type="transmembrane region" description="Helical" evidence="7">
    <location>
        <begin position="138"/>
        <end position="159"/>
    </location>
</feature>
<dbReference type="PANTHER" id="PTHR10165:SF91">
    <property type="entry name" value="LIPID PHOSPHATE PHOSPHATASE-LIKE PROTEIN"/>
    <property type="match status" value="1"/>
</dbReference>
<dbReference type="InterPro" id="IPR000326">
    <property type="entry name" value="PAP2/HPO"/>
</dbReference>
<accession>A0A834TF25</accession>
<keyword evidence="5 7" id="KW-1133">Transmembrane helix</keyword>
<feature type="transmembrane region" description="Helical" evidence="7">
    <location>
        <begin position="264"/>
        <end position="283"/>
    </location>
</feature>
<dbReference type="GO" id="GO:0046839">
    <property type="term" value="P:phospholipid dephosphorylation"/>
    <property type="evidence" value="ECO:0007669"/>
    <property type="project" value="TreeGrafter"/>
</dbReference>
<proteinExistence type="inferred from homology"/>
<evidence type="ECO:0000256" key="5">
    <source>
        <dbReference type="ARBA" id="ARBA00022989"/>
    </source>
</evidence>
<dbReference type="GO" id="GO:0006644">
    <property type="term" value="P:phospholipid metabolic process"/>
    <property type="evidence" value="ECO:0007669"/>
    <property type="project" value="InterPro"/>
</dbReference>
<evidence type="ECO:0000256" key="7">
    <source>
        <dbReference type="SAM" id="Phobius"/>
    </source>
</evidence>
<feature type="transmembrane region" description="Helical" evidence="7">
    <location>
        <begin position="233"/>
        <end position="252"/>
    </location>
</feature>
<dbReference type="SMART" id="SM00014">
    <property type="entry name" value="acidPPc"/>
    <property type="match status" value="1"/>
</dbReference>
<comment type="similarity">
    <text evidence="2">Belongs to the PA-phosphatase related phosphoesterase family.</text>
</comment>
<evidence type="ECO:0000313" key="10">
    <source>
        <dbReference type="Proteomes" id="UP000634136"/>
    </source>
</evidence>
<evidence type="ECO:0000313" key="9">
    <source>
        <dbReference type="EMBL" id="KAF7819917.1"/>
    </source>
</evidence>
<keyword evidence="10" id="KW-1185">Reference proteome</keyword>
<protein>
    <submittedName>
        <fullName evidence="9">Lipid phosphate phosphatase 2-like isoform X1</fullName>
    </submittedName>
</protein>
<sequence length="317" mass="36234">MNFDDFGSHRDDNKTMLKLFLNSSNVGMMWFMECIHSKMPDFKKGCYTIKSHGGKLVRTHKLDWLVLLLLLVIDLFMDSLEPFHRFVGEGMMTDLKYPYKDETIPFRVVQIVAILFPIAIFFIFYICRRNVYDLHHSILGVLFSVLINAVITDSIKVAVGRPRPSFFWRCFPDGKAVFDAITNDVVCHGDEKIIKEGYKSFPSGHTSWAFAGLAFLAWYLSGKIRVFDRRGHIAKLCLVLLPLLLAAFVGVSRVDDYRHHWQDVFAGGLLGITVASTCYLLLFPFPHQTDLKLTILLAFPKDMLPSMLLSSYSFNAL</sequence>
<evidence type="ECO:0000256" key="3">
    <source>
        <dbReference type="ARBA" id="ARBA00022692"/>
    </source>
</evidence>
<feature type="transmembrane region" description="Helical" evidence="7">
    <location>
        <begin position="104"/>
        <end position="126"/>
    </location>
</feature>
<feature type="domain" description="Phosphatidic acid phosphatase type 2/haloperoxidase" evidence="8">
    <location>
        <begin position="138"/>
        <end position="279"/>
    </location>
</feature>
<evidence type="ECO:0000256" key="2">
    <source>
        <dbReference type="ARBA" id="ARBA00008816"/>
    </source>
</evidence>
<evidence type="ECO:0000256" key="1">
    <source>
        <dbReference type="ARBA" id="ARBA00004141"/>
    </source>
</evidence>
<gene>
    <name evidence="9" type="ORF">G2W53_025372</name>
</gene>
<comment type="caution">
    <text evidence="9">The sequence shown here is derived from an EMBL/GenBank/DDBJ whole genome shotgun (WGS) entry which is preliminary data.</text>
</comment>
<organism evidence="9 10">
    <name type="scientific">Senna tora</name>
    <dbReference type="NCBI Taxonomy" id="362788"/>
    <lineage>
        <taxon>Eukaryota</taxon>
        <taxon>Viridiplantae</taxon>
        <taxon>Streptophyta</taxon>
        <taxon>Embryophyta</taxon>
        <taxon>Tracheophyta</taxon>
        <taxon>Spermatophyta</taxon>
        <taxon>Magnoliopsida</taxon>
        <taxon>eudicotyledons</taxon>
        <taxon>Gunneridae</taxon>
        <taxon>Pentapetalae</taxon>
        <taxon>rosids</taxon>
        <taxon>fabids</taxon>
        <taxon>Fabales</taxon>
        <taxon>Fabaceae</taxon>
        <taxon>Caesalpinioideae</taxon>
        <taxon>Cassia clade</taxon>
        <taxon>Senna</taxon>
    </lineage>
</organism>
<keyword evidence="4" id="KW-0378">Hydrolase</keyword>
<dbReference type="SUPFAM" id="SSF48317">
    <property type="entry name" value="Acid phosphatase/Vanadium-dependent haloperoxidase"/>
    <property type="match status" value="1"/>
</dbReference>
<dbReference type="CDD" id="cd03390">
    <property type="entry name" value="PAP2_containing_1_like"/>
    <property type="match status" value="1"/>
</dbReference>
<dbReference type="AlphaFoldDB" id="A0A834TF25"/>
<dbReference type="Gene3D" id="1.20.144.10">
    <property type="entry name" value="Phosphatidic acid phosphatase type 2/haloperoxidase"/>
    <property type="match status" value="1"/>
</dbReference>
<dbReference type="OrthoDB" id="10030083at2759"/>
<feature type="transmembrane region" description="Helical" evidence="7">
    <location>
        <begin position="64"/>
        <end position="84"/>
    </location>
</feature>
<reference evidence="9" key="1">
    <citation type="submission" date="2020-09" db="EMBL/GenBank/DDBJ databases">
        <title>Genome-Enabled Discovery of Anthraquinone Biosynthesis in Senna tora.</title>
        <authorList>
            <person name="Kang S.-H."/>
            <person name="Pandey R.P."/>
            <person name="Lee C.-M."/>
            <person name="Sim J.-S."/>
            <person name="Jeong J.-T."/>
            <person name="Choi B.-S."/>
            <person name="Jung M."/>
            <person name="Ginzburg D."/>
            <person name="Zhao K."/>
            <person name="Won S.Y."/>
            <person name="Oh T.-J."/>
            <person name="Yu Y."/>
            <person name="Kim N.-H."/>
            <person name="Lee O.R."/>
            <person name="Lee T.-H."/>
            <person name="Bashyal P."/>
            <person name="Kim T.-S."/>
            <person name="Lee W.-H."/>
            <person name="Kawkins C."/>
            <person name="Kim C.-K."/>
            <person name="Kim J.S."/>
            <person name="Ahn B.O."/>
            <person name="Rhee S.Y."/>
            <person name="Sohng J.K."/>
        </authorList>
    </citation>
    <scope>NUCLEOTIDE SEQUENCE</scope>
    <source>
        <tissue evidence="9">Leaf</tissue>
    </source>
</reference>
<evidence type="ECO:0000256" key="4">
    <source>
        <dbReference type="ARBA" id="ARBA00022801"/>
    </source>
</evidence>
<dbReference type="GO" id="GO:0008195">
    <property type="term" value="F:phosphatidate phosphatase activity"/>
    <property type="evidence" value="ECO:0007669"/>
    <property type="project" value="TreeGrafter"/>
</dbReference>
<dbReference type="GO" id="GO:0016020">
    <property type="term" value="C:membrane"/>
    <property type="evidence" value="ECO:0007669"/>
    <property type="project" value="UniProtKB-SubCell"/>
</dbReference>
<dbReference type="PANTHER" id="PTHR10165">
    <property type="entry name" value="LIPID PHOSPHATE PHOSPHATASE"/>
    <property type="match status" value="1"/>
</dbReference>
<dbReference type="InterPro" id="IPR043216">
    <property type="entry name" value="PAP-like"/>
</dbReference>
<evidence type="ECO:0000256" key="6">
    <source>
        <dbReference type="ARBA" id="ARBA00023136"/>
    </source>
</evidence>
<comment type="subcellular location">
    <subcellularLocation>
        <location evidence="1">Membrane</location>
        <topology evidence="1">Multi-pass membrane protein</topology>
    </subcellularLocation>
</comment>
<dbReference type="FunFam" id="1.20.144.10:FF:000001">
    <property type="entry name" value="Lipid phosphate phosphatase 2"/>
    <property type="match status" value="1"/>
</dbReference>